<evidence type="ECO:0000256" key="1">
    <source>
        <dbReference type="SAM" id="MobiDB-lite"/>
    </source>
</evidence>
<reference evidence="2 3" key="1">
    <citation type="submission" date="2019-01" db="EMBL/GenBank/DDBJ databases">
        <title>Genome Assembly of Collichthys lucidus.</title>
        <authorList>
            <person name="Cai M."/>
            <person name="Xiao S."/>
        </authorList>
    </citation>
    <scope>NUCLEOTIDE SEQUENCE [LARGE SCALE GENOMIC DNA]</scope>
    <source>
        <strain evidence="2">JT15FE1705JMU</strain>
        <tissue evidence="2">Muscle</tissue>
    </source>
</reference>
<evidence type="ECO:0000313" key="2">
    <source>
        <dbReference type="EMBL" id="TKS89445.1"/>
    </source>
</evidence>
<name>A0A4U5VQH6_COLLU</name>
<feature type="compositionally biased region" description="Polar residues" evidence="1">
    <location>
        <begin position="17"/>
        <end position="38"/>
    </location>
</feature>
<feature type="region of interest" description="Disordered" evidence="1">
    <location>
        <begin position="1"/>
        <end position="66"/>
    </location>
</feature>
<keyword evidence="3" id="KW-1185">Reference proteome</keyword>
<sequence length="66" mass="6833">MLISSSGGSSSRALPPNATQSNGDITLKGQSLPRSRTVITAKISVTPPKTGGKSEDHPTNQQSVQE</sequence>
<dbReference type="Proteomes" id="UP000298787">
    <property type="component" value="Chromosome 21"/>
</dbReference>
<protein>
    <submittedName>
        <fullName evidence="2">Uncharacterized protein</fullName>
    </submittedName>
</protein>
<accession>A0A4U5VQH6</accession>
<feature type="compositionally biased region" description="Low complexity" evidence="1">
    <location>
        <begin position="1"/>
        <end position="11"/>
    </location>
</feature>
<proteinExistence type="predicted"/>
<dbReference type="EMBL" id="CM014098">
    <property type="protein sequence ID" value="TKS89445.1"/>
    <property type="molecule type" value="Genomic_DNA"/>
</dbReference>
<evidence type="ECO:0000313" key="3">
    <source>
        <dbReference type="Proteomes" id="UP000298787"/>
    </source>
</evidence>
<organism evidence="2 3">
    <name type="scientific">Collichthys lucidus</name>
    <name type="common">Big head croaker</name>
    <name type="synonym">Sciaena lucida</name>
    <dbReference type="NCBI Taxonomy" id="240159"/>
    <lineage>
        <taxon>Eukaryota</taxon>
        <taxon>Metazoa</taxon>
        <taxon>Chordata</taxon>
        <taxon>Craniata</taxon>
        <taxon>Vertebrata</taxon>
        <taxon>Euteleostomi</taxon>
        <taxon>Actinopterygii</taxon>
        <taxon>Neopterygii</taxon>
        <taxon>Teleostei</taxon>
        <taxon>Neoteleostei</taxon>
        <taxon>Acanthomorphata</taxon>
        <taxon>Eupercaria</taxon>
        <taxon>Sciaenidae</taxon>
        <taxon>Collichthys</taxon>
    </lineage>
</organism>
<dbReference type="AlphaFoldDB" id="A0A4U5VQH6"/>
<gene>
    <name evidence="2" type="ORF">D9C73_023570</name>
</gene>